<organism evidence="1">
    <name type="scientific">Salmonella enterica</name>
    <name type="common">Salmonella choleraesuis</name>
    <dbReference type="NCBI Taxonomy" id="28901"/>
    <lineage>
        <taxon>Bacteria</taxon>
        <taxon>Pseudomonadati</taxon>
        <taxon>Pseudomonadota</taxon>
        <taxon>Gammaproteobacteria</taxon>
        <taxon>Enterobacterales</taxon>
        <taxon>Enterobacteriaceae</taxon>
        <taxon>Salmonella</taxon>
    </lineage>
</organism>
<accession>A0A762BWB1</accession>
<sequence>MERMTNERLNQRIEFAKRVFDLGLSIKVEVAEFLSVLEEVHDARRILAGLPEDAIAGGWTAAGISDYAKRLEVRIAGLEANQWHPISQPPEDYRVVYCWSSNEKMGFEARYRNGCWVACHDDEEDEPQFFTHWMELPKGPR</sequence>
<name>A0A762BWB1_SALER</name>
<dbReference type="EMBL" id="DAAYBQ010000017">
    <property type="protein sequence ID" value="HAG3504789.1"/>
    <property type="molecule type" value="Genomic_DNA"/>
</dbReference>
<comment type="caution">
    <text evidence="1">The sequence shown here is derived from an EMBL/GenBank/DDBJ whole genome shotgun (WGS) entry which is preliminary data.</text>
</comment>
<gene>
    <name evidence="1" type="ORF">G8Z56_003699</name>
</gene>
<evidence type="ECO:0008006" key="2">
    <source>
        <dbReference type="Google" id="ProtNLM"/>
    </source>
</evidence>
<dbReference type="AlphaFoldDB" id="A0A762BWB1"/>
<evidence type="ECO:0000313" key="1">
    <source>
        <dbReference type="EMBL" id="HAG3504789.1"/>
    </source>
</evidence>
<reference evidence="1" key="1">
    <citation type="journal article" date="2018" name="Genome Biol.">
        <title>SKESA: strategic k-mer extension for scrupulous assemblies.</title>
        <authorList>
            <person name="Souvorov A."/>
            <person name="Agarwala R."/>
            <person name="Lipman D.J."/>
        </authorList>
    </citation>
    <scope>NUCLEOTIDE SEQUENCE</scope>
    <source>
        <strain evidence="1">MA.1090600297</strain>
    </source>
</reference>
<reference evidence="1" key="2">
    <citation type="submission" date="2020-02" db="EMBL/GenBank/DDBJ databases">
        <authorList>
            <consortium name="NCBI Pathogen Detection Project"/>
        </authorList>
    </citation>
    <scope>NUCLEOTIDE SEQUENCE</scope>
    <source>
        <strain evidence="1">MA.1090600297</strain>
    </source>
</reference>
<proteinExistence type="predicted"/>
<dbReference type="RefSeq" id="WP_183059404.1">
    <property type="nucleotide sequence ID" value="NZ_CAIZAL010000066.1"/>
</dbReference>
<protein>
    <recommendedName>
        <fullName evidence="2">DUF551 domain-containing protein</fullName>
    </recommendedName>
</protein>